<dbReference type="EMBL" id="JACIBY010000009">
    <property type="protein sequence ID" value="MBB3840042.1"/>
    <property type="molecule type" value="Genomic_DNA"/>
</dbReference>
<name>A0A7W5ZR06_9BACT</name>
<feature type="transmembrane region" description="Helical" evidence="5">
    <location>
        <begin position="127"/>
        <end position="145"/>
    </location>
</feature>
<evidence type="ECO:0000313" key="6">
    <source>
        <dbReference type="EMBL" id="MBB3840042.1"/>
    </source>
</evidence>
<evidence type="ECO:0000256" key="2">
    <source>
        <dbReference type="ARBA" id="ARBA00022692"/>
    </source>
</evidence>
<evidence type="ECO:0000256" key="3">
    <source>
        <dbReference type="ARBA" id="ARBA00022989"/>
    </source>
</evidence>
<comment type="caution">
    <text evidence="6">The sequence shown here is derived from an EMBL/GenBank/DDBJ whole genome shotgun (WGS) entry which is preliminary data.</text>
</comment>
<protein>
    <recommendedName>
        <fullName evidence="8">PQ-loop repeat-containing protein</fullName>
    </recommendedName>
</protein>
<dbReference type="GO" id="GO:0016020">
    <property type="term" value="C:membrane"/>
    <property type="evidence" value="ECO:0007669"/>
    <property type="project" value="UniProtKB-SubCell"/>
</dbReference>
<dbReference type="Pfam" id="PF25129">
    <property type="entry name" value="Pyr4-TMTC"/>
    <property type="match status" value="1"/>
</dbReference>
<evidence type="ECO:0000256" key="5">
    <source>
        <dbReference type="SAM" id="Phobius"/>
    </source>
</evidence>
<evidence type="ECO:0008006" key="8">
    <source>
        <dbReference type="Google" id="ProtNLM"/>
    </source>
</evidence>
<comment type="subcellular location">
    <subcellularLocation>
        <location evidence="1">Membrane</location>
        <topology evidence="1">Multi-pass membrane protein</topology>
    </subcellularLocation>
</comment>
<feature type="transmembrane region" description="Helical" evidence="5">
    <location>
        <begin position="185"/>
        <end position="206"/>
    </location>
</feature>
<feature type="transmembrane region" description="Helical" evidence="5">
    <location>
        <begin position="64"/>
        <end position="83"/>
    </location>
</feature>
<dbReference type="InterPro" id="IPR039020">
    <property type="entry name" value="PaxB-like"/>
</dbReference>
<dbReference type="AlphaFoldDB" id="A0A7W5ZR06"/>
<dbReference type="RefSeq" id="WP_183976775.1">
    <property type="nucleotide sequence ID" value="NZ_JACIBY010000009.1"/>
</dbReference>
<sequence>MNTSLVLAGISGICWTIVYIECIRLGFKQKTYSMPFWALALNIAWETLHTIIGYREEGLTLQVGFNAVWCFFDIGILYTYFKYGQKYFPDFLSKNVFIAWSVLGLIVSYFIQYYFVEEFGLVKGGSYSAFLQNLAMSILFIAMFVQRRGNEGQSLTLAINKFIGTLTPTILVGIVGLPAFGKPNLFILVLGICIAVFDIIYIGLLLGKQKES</sequence>
<feature type="transmembrane region" description="Helical" evidence="5">
    <location>
        <begin position="157"/>
        <end position="179"/>
    </location>
</feature>
<gene>
    <name evidence="6" type="ORF">FHS57_004055</name>
</gene>
<feature type="transmembrane region" description="Helical" evidence="5">
    <location>
        <begin position="6"/>
        <end position="27"/>
    </location>
</feature>
<dbReference type="PANTHER" id="PTHR42038:SF2">
    <property type="entry name" value="TERPENE CYCLASE AUSL"/>
    <property type="match status" value="1"/>
</dbReference>
<feature type="transmembrane region" description="Helical" evidence="5">
    <location>
        <begin position="95"/>
        <end position="115"/>
    </location>
</feature>
<evidence type="ECO:0000256" key="1">
    <source>
        <dbReference type="ARBA" id="ARBA00004141"/>
    </source>
</evidence>
<keyword evidence="4 5" id="KW-0472">Membrane</keyword>
<keyword evidence="7" id="KW-1185">Reference proteome</keyword>
<proteinExistence type="predicted"/>
<organism evidence="6 7">
    <name type="scientific">Runella defluvii</name>
    <dbReference type="NCBI Taxonomy" id="370973"/>
    <lineage>
        <taxon>Bacteria</taxon>
        <taxon>Pseudomonadati</taxon>
        <taxon>Bacteroidota</taxon>
        <taxon>Cytophagia</taxon>
        <taxon>Cytophagales</taxon>
        <taxon>Spirosomataceae</taxon>
        <taxon>Runella</taxon>
    </lineage>
</organism>
<keyword evidence="3 5" id="KW-1133">Transmembrane helix</keyword>
<dbReference type="GO" id="GO:0016829">
    <property type="term" value="F:lyase activity"/>
    <property type="evidence" value="ECO:0007669"/>
    <property type="project" value="InterPro"/>
</dbReference>
<dbReference type="Proteomes" id="UP000541352">
    <property type="component" value="Unassembled WGS sequence"/>
</dbReference>
<evidence type="ECO:0000256" key="4">
    <source>
        <dbReference type="ARBA" id="ARBA00023136"/>
    </source>
</evidence>
<dbReference type="PANTHER" id="PTHR42038">
    <property type="match status" value="1"/>
</dbReference>
<keyword evidence="2 5" id="KW-0812">Transmembrane</keyword>
<reference evidence="6 7" key="1">
    <citation type="submission" date="2020-08" db="EMBL/GenBank/DDBJ databases">
        <title>Genomic Encyclopedia of Type Strains, Phase IV (KMG-IV): sequencing the most valuable type-strain genomes for metagenomic binning, comparative biology and taxonomic classification.</title>
        <authorList>
            <person name="Goeker M."/>
        </authorList>
    </citation>
    <scope>NUCLEOTIDE SEQUENCE [LARGE SCALE GENOMIC DNA]</scope>
    <source>
        <strain evidence="6 7">DSM 17976</strain>
    </source>
</reference>
<accession>A0A7W5ZR06</accession>
<evidence type="ECO:0000313" key="7">
    <source>
        <dbReference type="Proteomes" id="UP000541352"/>
    </source>
</evidence>